<reference evidence="1 2" key="1">
    <citation type="submission" date="2022-12" db="EMBL/GenBank/DDBJ databases">
        <title>Chromosome-level genome assembly of true bugs.</title>
        <authorList>
            <person name="Ma L."/>
            <person name="Li H."/>
        </authorList>
    </citation>
    <scope>NUCLEOTIDE SEQUENCE [LARGE SCALE GENOMIC DNA]</scope>
    <source>
        <strain evidence="1">Lab_2022b</strain>
    </source>
</reference>
<dbReference type="AlphaFoldDB" id="A0AAW1CNN6"/>
<organism evidence="1 2">
    <name type="scientific">Rhynocoris fuscipes</name>
    <dbReference type="NCBI Taxonomy" id="488301"/>
    <lineage>
        <taxon>Eukaryota</taxon>
        <taxon>Metazoa</taxon>
        <taxon>Ecdysozoa</taxon>
        <taxon>Arthropoda</taxon>
        <taxon>Hexapoda</taxon>
        <taxon>Insecta</taxon>
        <taxon>Pterygota</taxon>
        <taxon>Neoptera</taxon>
        <taxon>Paraneoptera</taxon>
        <taxon>Hemiptera</taxon>
        <taxon>Heteroptera</taxon>
        <taxon>Panheteroptera</taxon>
        <taxon>Cimicomorpha</taxon>
        <taxon>Reduviidae</taxon>
        <taxon>Harpactorinae</taxon>
        <taxon>Harpactorini</taxon>
        <taxon>Rhynocoris</taxon>
    </lineage>
</organism>
<name>A0AAW1CNN6_9HEMI</name>
<keyword evidence="2" id="KW-1185">Reference proteome</keyword>
<dbReference type="EMBL" id="JAPXFL010000011">
    <property type="protein sequence ID" value="KAK9500012.1"/>
    <property type="molecule type" value="Genomic_DNA"/>
</dbReference>
<gene>
    <name evidence="1" type="ORF">O3M35_002925</name>
</gene>
<accession>A0AAW1CNN6</accession>
<protein>
    <submittedName>
        <fullName evidence="1">Uncharacterized protein</fullName>
    </submittedName>
</protein>
<comment type="caution">
    <text evidence="1">The sequence shown here is derived from an EMBL/GenBank/DDBJ whole genome shotgun (WGS) entry which is preliminary data.</text>
</comment>
<dbReference type="Proteomes" id="UP001461498">
    <property type="component" value="Unassembled WGS sequence"/>
</dbReference>
<sequence>MMGSDTGYRSCLPHQELGYPWQPHWTNCKYEAPQPSPAPPPPPKRYLLSVNAREAVGGTLADWSPAGLSTQSNTN</sequence>
<evidence type="ECO:0000313" key="1">
    <source>
        <dbReference type="EMBL" id="KAK9500012.1"/>
    </source>
</evidence>
<evidence type="ECO:0000313" key="2">
    <source>
        <dbReference type="Proteomes" id="UP001461498"/>
    </source>
</evidence>
<proteinExistence type="predicted"/>